<evidence type="ECO:0000256" key="1">
    <source>
        <dbReference type="ARBA" id="ARBA00022612"/>
    </source>
</evidence>
<dbReference type="EMBL" id="MK373793">
    <property type="protein sequence ID" value="QBQ80849.1"/>
    <property type="molecule type" value="Genomic_DNA"/>
</dbReference>
<evidence type="ECO:0000259" key="5">
    <source>
        <dbReference type="Pfam" id="PF17289"/>
    </source>
</evidence>
<evidence type="ECO:0000313" key="6">
    <source>
        <dbReference type="EMBL" id="QBQ80849.1"/>
    </source>
</evidence>
<evidence type="ECO:0000256" key="2">
    <source>
        <dbReference type="ARBA" id="ARBA00022741"/>
    </source>
</evidence>
<keyword evidence="1" id="KW-1188">Viral release from host cell</keyword>
<keyword evidence="7" id="KW-1185">Reference proteome</keyword>
<reference evidence="6 7" key="1">
    <citation type="submission" date="2019-01" db="EMBL/GenBank/DDBJ databases">
        <title>Still something new to discover - new insights into E. coli phage diversity and taxonomy.</title>
        <authorList>
            <person name="Korf I.H.E."/>
            <person name="Adriaennsens E."/>
            <person name="Dreiseikelmann B."/>
            <person name="Kropinski A."/>
            <person name="Nimtz M."/>
            <person name="Meier-Kolthoff J.P."/>
            <person name="Rohde M."/>
            <person name="van Raaij M."/>
            <person name="Wittmann J."/>
        </authorList>
    </citation>
    <scope>NUCLEOTIDE SEQUENCE [LARGE SCALE GENOMIC DNA]</scope>
</reference>
<name>A0A482N5W0_9CAUD</name>
<dbReference type="Pfam" id="PF17289">
    <property type="entry name" value="Terminase_6C"/>
    <property type="match status" value="1"/>
</dbReference>
<feature type="domain" description="Terminase large subunit gp17-like C-terminal" evidence="5">
    <location>
        <begin position="348"/>
        <end position="501"/>
    </location>
</feature>
<evidence type="ECO:0000256" key="3">
    <source>
        <dbReference type="ARBA" id="ARBA00022840"/>
    </source>
</evidence>
<dbReference type="InterPro" id="IPR006517">
    <property type="entry name" value="Phage_terminase_lsu-like_C"/>
</dbReference>
<sequence length="521" mass="59196">MSLVWEEMTIQEKMAVKAISEHSFEGFLRCWFQITQGERYIPNWHHKYLCRIIDEIIAGERKDTIINIAPGSGKTEIASIHFPAYSMVKLKKVRNLNISFADSLVKRNSKRVRDLIKSAEFQALWPCKFGTCKDDELQVLDESGKVRFESISKAAGGQITGARGGYITEKYSGAVLLDDFDKPADMLSPVYRANNHVMLKNTIRSRRASSVKGKATPIISIQQRLHVNDSTWFMMEGGMGIDFDLIKIPALVTEDYIDTLPDWIKEQFAEDVLSSEYIERDGVKYYSYFPKKESVSDLVAMWDSDSYTFLSQYQQEPVALGGNLINVDWFQRISDTFRPPAKYDYRFITCDTAMTTKSYSDFSVLQLWGYKDAKIYLIDQRRGKWEAPELEAELLDFEKKSRATSQSDGILRKIIVEKKASGIGLIQSASRVMRTPVEPYTPDKDKLTRVMSALPQIKAGNVVLPESATWLSGLLTEIAAFTADDSHKHDDQIDCLTMAVNLVLNIVDDPKSRLMRIAGIK</sequence>
<organism evidence="6 7">
    <name type="scientific">Escherichia phage vB_EcoS_MM01</name>
    <dbReference type="NCBI Taxonomy" id="2508188"/>
    <lineage>
        <taxon>Viruses</taxon>
        <taxon>Duplodnaviria</taxon>
        <taxon>Heunggongvirae</taxon>
        <taxon>Uroviricota</taxon>
        <taxon>Caudoviricetes</taxon>
        <taxon>Drexlerviridae</taxon>
        <taxon>Braunvirinae</taxon>
        <taxon>Inhoffenstrassevirus</taxon>
        <taxon>Inhoffenstrassevirus MM01</taxon>
    </lineage>
</organism>
<proteinExistence type="predicted"/>
<keyword evidence="4" id="KW-0231">Viral genome packaging</keyword>
<dbReference type="NCBIfam" id="TIGR01630">
    <property type="entry name" value="psiM2_ORF9"/>
    <property type="match status" value="1"/>
</dbReference>
<keyword evidence="2" id="KW-0547">Nucleotide-binding</keyword>
<keyword evidence="3" id="KW-0067">ATP-binding</keyword>
<dbReference type="GO" id="GO:0005524">
    <property type="term" value="F:ATP binding"/>
    <property type="evidence" value="ECO:0007669"/>
    <property type="project" value="UniProtKB-KW"/>
</dbReference>
<evidence type="ECO:0000313" key="7">
    <source>
        <dbReference type="Proteomes" id="UP000307356"/>
    </source>
</evidence>
<protein>
    <submittedName>
        <fullName evidence="6">Putative terminase large subunit</fullName>
    </submittedName>
</protein>
<evidence type="ECO:0000256" key="4">
    <source>
        <dbReference type="ARBA" id="ARBA00023219"/>
    </source>
</evidence>
<dbReference type="InterPro" id="IPR035421">
    <property type="entry name" value="Terminase_6C"/>
</dbReference>
<accession>A0A482N5W0</accession>
<dbReference type="Proteomes" id="UP000307356">
    <property type="component" value="Segment"/>
</dbReference>
<gene>
    <name evidence="6" type="ORF">MM01_00014</name>
</gene>
<dbReference type="Gene3D" id="3.30.420.240">
    <property type="match status" value="1"/>
</dbReference>